<keyword evidence="2" id="KW-0472">Membrane</keyword>
<evidence type="ECO:0000256" key="1">
    <source>
        <dbReference type="SAM" id="MobiDB-lite"/>
    </source>
</evidence>
<accession>A0A8J4RMM2</accession>
<evidence type="ECO:0000313" key="3">
    <source>
        <dbReference type="EMBL" id="KAF3968269.1"/>
    </source>
</evidence>
<organism evidence="3 4">
    <name type="scientific">Castanea mollissima</name>
    <name type="common">Chinese chestnut</name>
    <dbReference type="NCBI Taxonomy" id="60419"/>
    <lineage>
        <taxon>Eukaryota</taxon>
        <taxon>Viridiplantae</taxon>
        <taxon>Streptophyta</taxon>
        <taxon>Embryophyta</taxon>
        <taxon>Tracheophyta</taxon>
        <taxon>Spermatophyta</taxon>
        <taxon>Magnoliopsida</taxon>
        <taxon>eudicotyledons</taxon>
        <taxon>Gunneridae</taxon>
        <taxon>Pentapetalae</taxon>
        <taxon>rosids</taxon>
        <taxon>fabids</taxon>
        <taxon>Fagales</taxon>
        <taxon>Fagaceae</taxon>
        <taxon>Castanea</taxon>
    </lineage>
</organism>
<keyword evidence="4" id="KW-1185">Reference proteome</keyword>
<proteinExistence type="predicted"/>
<name>A0A8J4RMM2_9ROSI</name>
<gene>
    <name evidence="3" type="ORF">CMV_007814</name>
</gene>
<feature type="compositionally biased region" description="Basic and acidic residues" evidence="1">
    <location>
        <begin position="196"/>
        <end position="205"/>
    </location>
</feature>
<dbReference type="AlphaFoldDB" id="A0A8J4RMM2"/>
<sequence length="205" mass="23023">MNKTKYKTQNKSNKSTRSSPPLERRRETTIRFPSPEVFAAWVWLESTPGLLGTCSSPPLERRWTETTRPIRFPSTDSTPDPICIIASFFFVVYLWLLISGFCFGVLISGFCFGVLITGLKINYDVLETLFTNNPPSDSNKKAKASNDDGDGDATGQSDGEKEHDGDITDNYDEPGQGYEDIEQEDDTGIYSNGLHYKYDNGDNKY</sequence>
<evidence type="ECO:0000313" key="4">
    <source>
        <dbReference type="Proteomes" id="UP000737018"/>
    </source>
</evidence>
<comment type="caution">
    <text evidence="3">The sequence shown here is derived from an EMBL/GenBank/DDBJ whole genome shotgun (WGS) entry which is preliminary data.</text>
</comment>
<protein>
    <submittedName>
        <fullName evidence="3">Uncharacterized protein</fullName>
    </submittedName>
</protein>
<feature type="compositionally biased region" description="Polar residues" evidence="1">
    <location>
        <begin position="9"/>
        <end position="19"/>
    </location>
</feature>
<feature type="region of interest" description="Disordered" evidence="1">
    <location>
        <begin position="136"/>
        <end position="205"/>
    </location>
</feature>
<dbReference type="Proteomes" id="UP000737018">
    <property type="component" value="Unassembled WGS sequence"/>
</dbReference>
<reference evidence="3" key="1">
    <citation type="submission" date="2020-03" db="EMBL/GenBank/DDBJ databases">
        <title>Castanea mollissima Vanexum genome sequencing.</title>
        <authorList>
            <person name="Staton M."/>
        </authorList>
    </citation>
    <scope>NUCLEOTIDE SEQUENCE</scope>
    <source>
        <tissue evidence="3">Leaf</tissue>
    </source>
</reference>
<dbReference type="EMBL" id="JRKL02000791">
    <property type="protein sequence ID" value="KAF3968269.1"/>
    <property type="molecule type" value="Genomic_DNA"/>
</dbReference>
<evidence type="ECO:0000256" key="2">
    <source>
        <dbReference type="SAM" id="Phobius"/>
    </source>
</evidence>
<keyword evidence="2" id="KW-1133">Transmembrane helix</keyword>
<feature type="transmembrane region" description="Helical" evidence="2">
    <location>
        <begin position="84"/>
        <end position="116"/>
    </location>
</feature>
<keyword evidence="2" id="KW-0812">Transmembrane</keyword>
<feature type="region of interest" description="Disordered" evidence="1">
    <location>
        <begin position="1"/>
        <end position="26"/>
    </location>
</feature>